<accession>A0A0V0XZ19</accession>
<feature type="region of interest" description="Disordered" evidence="1">
    <location>
        <begin position="1"/>
        <end position="24"/>
    </location>
</feature>
<dbReference type="AlphaFoldDB" id="A0A0V0XZ19"/>
<sequence length="122" mass="13138">MKGYTAVKSGQQKNPVKERLPGWTATAKERYRAIEDRSCPAHRHLDSRDGKLRKEGRTAGTAGLQPCASIVTVWMASDVTAPREDGNSATGASISKSEGSLCVSAAHVPLSAFTQELRRRGN</sequence>
<gene>
    <name evidence="2" type="ORF">T4E_7001</name>
</gene>
<proteinExistence type="predicted"/>
<dbReference type="Proteomes" id="UP000054815">
    <property type="component" value="Unassembled WGS sequence"/>
</dbReference>
<name>A0A0V0XZ19_TRIPS</name>
<evidence type="ECO:0000313" key="2">
    <source>
        <dbReference type="EMBL" id="KRX93377.1"/>
    </source>
</evidence>
<comment type="caution">
    <text evidence="2">The sequence shown here is derived from an EMBL/GenBank/DDBJ whole genome shotgun (WGS) entry which is preliminary data.</text>
</comment>
<organism evidence="2 3">
    <name type="scientific">Trichinella pseudospiralis</name>
    <name type="common">Parasitic roundworm</name>
    <dbReference type="NCBI Taxonomy" id="6337"/>
    <lineage>
        <taxon>Eukaryota</taxon>
        <taxon>Metazoa</taxon>
        <taxon>Ecdysozoa</taxon>
        <taxon>Nematoda</taxon>
        <taxon>Enoplea</taxon>
        <taxon>Dorylaimia</taxon>
        <taxon>Trichinellida</taxon>
        <taxon>Trichinellidae</taxon>
        <taxon>Trichinella</taxon>
    </lineage>
</organism>
<dbReference type="EMBL" id="JYDU01000090">
    <property type="protein sequence ID" value="KRX93377.1"/>
    <property type="molecule type" value="Genomic_DNA"/>
</dbReference>
<protein>
    <submittedName>
        <fullName evidence="2">Uncharacterized protein</fullName>
    </submittedName>
</protein>
<reference evidence="2 3" key="1">
    <citation type="submission" date="2015-01" db="EMBL/GenBank/DDBJ databases">
        <title>Evolution of Trichinella species and genotypes.</title>
        <authorList>
            <person name="Korhonen P.K."/>
            <person name="Edoardo P."/>
            <person name="Giuseppe L.R."/>
            <person name="Gasser R.B."/>
        </authorList>
    </citation>
    <scope>NUCLEOTIDE SEQUENCE [LARGE SCALE GENOMIC DNA]</scope>
    <source>
        <strain evidence="2">ISS141</strain>
    </source>
</reference>
<evidence type="ECO:0000313" key="3">
    <source>
        <dbReference type="Proteomes" id="UP000054815"/>
    </source>
</evidence>
<evidence type="ECO:0000256" key="1">
    <source>
        <dbReference type="SAM" id="MobiDB-lite"/>
    </source>
</evidence>